<keyword evidence="1" id="KW-0732">Signal</keyword>
<dbReference type="Proteomes" id="UP000444960">
    <property type="component" value="Unassembled WGS sequence"/>
</dbReference>
<accession>A0A7I9VDX8</accession>
<gene>
    <name evidence="2" type="ORF">nbrc107696_37590</name>
</gene>
<proteinExistence type="predicted"/>
<dbReference type="EMBL" id="BJOV01000005">
    <property type="protein sequence ID" value="GEE03313.1"/>
    <property type="molecule type" value="Genomic_DNA"/>
</dbReference>
<keyword evidence="3" id="KW-1185">Reference proteome</keyword>
<feature type="chain" id="PRO_5039158818" description="Secreted protein" evidence="1">
    <location>
        <begin position="27"/>
        <end position="182"/>
    </location>
</feature>
<evidence type="ECO:0000256" key="1">
    <source>
        <dbReference type="SAM" id="SignalP"/>
    </source>
</evidence>
<name>A0A7I9VDX8_9ACTN</name>
<sequence length="182" mass="19627">MNTAVRRCALAATTLAVLAVAPAPRAAALPDFGSLGTGSLDPRPPGADYLEEHFDVNFVFESRPSSSVLYRTEITSARSHCVDAMSPTSLTFNQTVAAGAADGTRKEVFSYDPSPEFDGLIPKYCFWENNYAVWAVHIYIDGADRQDWQVEFLNGSGIGYGTAGGKISVTQQGLSVTVRIKR</sequence>
<dbReference type="RefSeq" id="WP_161896844.1">
    <property type="nucleotide sequence ID" value="NZ_BJOV01000005.1"/>
</dbReference>
<organism evidence="2 3">
    <name type="scientific">Gordonia spumicola</name>
    <dbReference type="NCBI Taxonomy" id="589161"/>
    <lineage>
        <taxon>Bacteria</taxon>
        <taxon>Bacillati</taxon>
        <taxon>Actinomycetota</taxon>
        <taxon>Actinomycetes</taxon>
        <taxon>Mycobacteriales</taxon>
        <taxon>Gordoniaceae</taxon>
        <taxon>Gordonia</taxon>
    </lineage>
</organism>
<evidence type="ECO:0008006" key="4">
    <source>
        <dbReference type="Google" id="ProtNLM"/>
    </source>
</evidence>
<feature type="signal peptide" evidence="1">
    <location>
        <begin position="1"/>
        <end position="26"/>
    </location>
</feature>
<comment type="caution">
    <text evidence="2">The sequence shown here is derived from an EMBL/GenBank/DDBJ whole genome shotgun (WGS) entry which is preliminary data.</text>
</comment>
<reference evidence="3" key="1">
    <citation type="submission" date="2019-06" db="EMBL/GenBank/DDBJ databases">
        <title>Gordonia isolated from sludge of a wastewater treatment plant.</title>
        <authorList>
            <person name="Tamura T."/>
            <person name="Aoyama K."/>
            <person name="Kang Y."/>
            <person name="Saito S."/>
            <person name="Akiyama N."/>
            <person name="Yazawa K."/>
            <person name="Gonoi T."/>
            <person name="Mikami Y."/>
        </authorList>
    </citation>
    <scope>NUCLEOTIDE SEQUENCE [LARGE SCALE GENOMIC DNA]</scope>
    <source>
        <strain evidence="3">NBRC 107696</strain>
    </source>
</reference>
<protein>
    <recommendedName>
        <fullName evidence="4">Secreted protein</fullName>
    </recommendedName>
</protein>
<dbReference type="AlphaFoldDB" id="A0A7I9VDX8"/>
<evidence type="ECO:0000313" key="3">
    <source>
        <dbReference type="Proteomes" id="UP000444960"/>
    </source>
</evidence>
<evidence type="ECO:0000313" key="2">
    <source>
        <dbReference type="EMBL" id="GEE03313.1"/>
    </source>
</evidence>